<dbReference type="GO" id="GO:0016787">
    <property type="term" value="F:hydrolase activity"/>
    <property type="evidence" value="ECO:0007669"/>
    <property type="project" value="UniProtKB-KW"/>
</dbReference>
<proteinExistence type="predicted"/>
<dbReference type="PANTHER" id="PTHR43433">
    <property type="entry name" value="HYDROLASE, ALPHA/BETA FOLD FAMILY PROTEIN"/>
    <property type="match status" value="1"/>
</dbReference>
<gene>
    <name evidence="2" type="ORF">rosag_32600</name>
</gene>
<dbReference type="RefSeq" id="WP_284351201.1">
    <property type="nucleotide sequence ID" value="NZ_BRXS01000005.1"/>
</dbReference>
<evidence type="ECO:0000313" key="3">
    <source>
        <dbReference type="Proteomes" id="UP001161325"/>
    </source>
</evidence>
<dbReference type="InterPro" id="IPR000639">
    <property type="entry name" value="Epox_hydrolase-like"/>
</dbReference>
<name>A0AA37QAI3_9BACT</name>
<evidence type="ECO:0000259" key="1">
    <source>
        <dbReference type="Pfam" id="PF00561"/>
    </source>
</evidence>
<protein>
    <submittedName>
        <fullName evidence="2">Alpha/beta hydrolase</fullName>
    </submittedName>
</protein>
<reference evidence="2" key="1">
    <citation type="submission" date="2022-08" db="EMBL/GenBank/DDBJ databases">
        <title>Draft genome sequencing of Roseisolibacter agri AW1220.</title>
        <authorList>
            <person name="Tobiishi Y."/>
            <person name="Tonouchi A."/>
        </authorList>
    </citation>
    <scope>NUCLEOTIDE SEQUENCE</scope>
    <source>
        <strain evidence="2">AW1220</strain>
    </source>
</reference>
<dbReference type="PRINTS" id="PR00412">
    <property type="entry name" value="EPOXHYDRLASE"/>
</dbReference>
<keyword evidence="2" id="KW-0378">Hydrolase</keyword>
<dbReference type="Proteomes" id="UP001161325">
    <property type="component" value="Unassembled WGS sequence"/>
</dbReference>
<dbReference type="PRINTS" id="PR00111">
    <property type="entry name" value="ABHYDROLASE"/>
</dbReference>
<dbReference type="InterPro" id="IPR050471">
    <property type="entry name" value="AB_hydrolase"/>
</dbReference>
<dbReference type="InterPro" id="IPR029058">
    <property type="entry name" value="AB_hydrolase_fold"/>
</dbReference>
<dbReference type="Gene3D" id="3.40.50.1820">
    <property type="entry name" value="alpha/beta hydrolase"/>
    <property type="match status" value="1"/>
</dbReference>
<accession>A0AA37QAI3</accession>
<keyword evidence="3" id="KW-1185">Reference proteome</keyword>
<organism evidence="2 3">
    <name type="scientific">Roseisolibacter agri</name>
    <dbReference type="NCBI Taxonomy" id="2014610"/>
    <lineage>
        <taxon>Bacteria</taxon>
        <taxon>Pseudomonadati</taxon>
        <taxon>Gemmatimonadota</taxon>
        <taxon>Gemmatimonadia</taxon>
        <taxon>Gemmatimonadales</taxon>
        <taxon>Gemmatimonadaceae</taxon>
        <taxon>Roseisolibacter</taxon>
    </lineage>
</organism>
<dbReference type="EMBL" id="BRXS01000005">
    <property type="protein sequence ID" value="GLC26747.1"/>
    <property type="molecule type" value="Genomic_DNA"/>
</dbReference>
<dbReference type="InterPro" id="IPR000073">
    <property type="entry name" value="AB_hydrolase_1"/>
</dbReference>
<dbReference type="SUPFAM" id="SSF53474">
    <property type="entry name" value="alpha/beta-Hydrolases"/>
    <property type="match status" value="1"/>
</dbReference>
<dbReference type="Pfam" id="PF00561">
    <property type="entry name" value="Abhydrolase_1"/>
    <property type="match status" value="1"/>
</dbReference>
<dbReference type="AlphaFoldDB" id="A0AA37QAI3"/>
<sequence length="268" mass="27614">MLLAHDDTGSGTPLLLVHGFPHSRAFWSPMVAALRELPDGARVRAIAPDLRGFGDTPARAPMTLDQHADDLVALLDHLAVARAVVCGLSMGGYVALALWRRHPERVRALVLADTRATADDDAQRAKRVELAGVARAQGSGAVADRQLPGALGKTAREGDPTCVAGLRALMAGASVDGIIGALDAMRERPDATPTLAGITVPTLVVVGSEDVLTPPKDARALAAGIPGGRLVEIPAAGHVSAWERPHAFAAALAAFVGGLDSSDDRGVA</sequence>
<evidence type="ECO:0000313" key="2">
    <source>
        <dbReference type="EMBL" id="GLC26747.1"/>
    </source>
</evidence>
<dbReference type="PANTHER" id="PTHR43433:SF4">
    <property type="entry name" value="NON-HEME CHLOROPEROXIDASE-RELATED"/>
    <property type="match status" value="1"/>
</dbReference>
<feature type="domain" description="AB hydrolase-1" evidence="1">
    <location>
        <begin position="13"/>
        <end position="245"/>
    </location>
</feature>
<comment type="caution">
    <text evidence="2">The sequence shown here is derived from an EMBL/GenBank/DDBJ whole genome shotgun (WGS) entry which is preliminary data.</text>
</comment>